<organism evidence="2">
    <name type="scientific">Ixodes ricinus</name>
    <name type="common">Common tick</name>
    <name type="synonym">Acarus ricinus</name>
    <dbReference type="NCBI Taxonomy" id="34613"/>
    <lineage>
        <taxon>Eukaryota</taxon>
        <taxon>Metazoa</taxon>
        <taxon>Ecdysozoa</taxon>
        <taxon>Arthropoda</taxon>
        <taxon>Chelicerata</taxon>
        <taxon>Arachnida</taxon>
        <taxon>Acari</taxon>
        <taxon>Parasitiformes</taxon>
        <taxon>Ixodida</taxon>
        <taxon>Ixodoidea</taxon>
        <taxon>Ixodidae</taxon>
        <taxon>Ixodinae</taxon>
        <taxon>Ixodes</taxon>
    </lineage>
</organism>
<protein>
    <submittedName>
        <fullName evidence="2">Putative secreted protein</fullName>
    </submittedName>
</protein>
<feature type="signal peptide" evidence="1">
    <location>
        <begin position="1"/>
        <end position="17"/>
    </location>
</feature>
<name>V5HAH9_IXORI</name>
<proteinExistence type="evidence at transcript level"/>
<evidence type="ECO:0000256" key="1">
    <source>
        <dbReference type="SAM" id="SignalP"/>
    </source>
</evidence>
<evidence type="ECO:0000313" key="2">
    <source>
        <dbReference type="EMBL" id="JAB71822.1"/>
    </source>
</evidence>
<dbReference type="EMBL" id="GANP01012646">
    <property type="protein sequence ID" value="JAB71822.1"/>
    <property type="molecule type" value="mRNA"/>
</dbReference>
<feature type="chain" id="PRO_5004735536" evidence="1">
    <location>
        <begin position="18"/>
        <end position="137"/>
    </location>
</feature>
<keyword evidence="1" id="KW-0732">Signal</keyword>
<dbReference type="AlphaFoldDB" id="V5HAH9"/>
<reference evidence="2" key="1">
    <citation type="journal article" date="2015" name="Sci. Rep.">
        <title>Tissue- and time-dependent transcription in Ixodes ricinus salivary glands and midguts when blood feeding on the vertebrate host.</title>
        <authorList>
            <person name="Kotsyfakis M."/>
            <person name="Schwarz A."/>
            <person name="Erhart J."/>
            <person name="Ribeiro J.M."/>
        </authorList>
    </citation>
    <scope>NUCLEOTIDE SEQUENCE</scope>
    <source>
        <tissue evidence="2">Salivary gland and midgut</tissue>
    </source>
</reference>
<sequence length="137" mass="15797">MLVITFFMLLLAPPIQNGVITGNTVEQRECMDLIKRGGDIACKLTGQGDYRSMSVSNCWVSCTTKFAYFSLPHRECERIFGVESWAGFQEVFKTLPPYGYENCDDEDKETLTNWVHRWTELRDKSKDYSCSKDNKVD</sequence>
<accession>V5HAH9</accession>